<keyword evidence="3" id="KW-1185">Reference proteome</keyword>
<evidence type="ECO:0000256" key="1">
    <source>
        <dbReference type="SAM" id="MobiDB-lite"/>
    </source>
</evidence>
<dbReference type="AlphaFoldDB" id="A0A8J8NH01"/>
<feature type="region of interest" description="Disordered" evidence="1">
    <location>
        <begin position="401"/>
        <end position="434"/>
    </location>
</feature>
<protein>
    <submittedName>
        <fullName evidence="2">Uncharacterized protein</fullName>
    </submittedName>
</protein>
<proteinExistence type="predicted"/>
<dbReference type="EMBL" id="RRYP01017370">
    <property type="protein sequence ID" value="TNV74155.1"/>
    <property type="molecule type" value="Genomic_DNA"/>
</dbReference>
<accession>A0A8J8NH01</accession>
<comment type="caution">
    <text evidence="2">The sequence shown here is derived from an EMBL/GenBank/DDBJ whole genome shotgun (WGS) entry which is preliminary data.</text>
</comment>
<gene>
    <name evidence="2" type="ORF">FGO68_gene5578</name>
</gene>
<name>A0A8J8NH01_HALGN</name>
<evidence type="ECO:0000313" key="2">
    <source>
        <dbReference type="EMBL" id="TNV74155.1"/>
    </source>
</evidence>
<sequence length="450" mass="51202">MFNLYEFEKRVRNEESTLLNTLREEKIHESLRKKNADMSKSYKKRVASFIKDMIMDPVHENDYYDAYKSLEHSKNRYLAHHHFRFAPSSMERHQEALDKNAFLDTSPTKLHTGKFIEQLMDLRPRIKDKEIAGPQFRHQPMTRIEQVYDALTGRTSAVLGPRDILSPDRKYRARQQRGGSTLGMTSNNTPDFRSEVSSIISSPKHRAHSPKVLPDIVNNVHPTAIVSSLHKKTHFKAATSVFLNHRGSLKHHEVDNRVDDTGRHVEKILNDIGVKQNLQVMLDKTSKHVSRLRSNHKTTRADNYRSNPIKSAMDKLNRSFDINETISHGKSIITTDTANYSNASPFTIAVKQAEMYCQVESNPLKHIIKEEGKNLSPSQVAKEMLLQTKVIRRKDFTVQPLKAGAGMGKDPNSPSSPRGASFGDSASLKRNLMGGTRSALSKVIPDFQRE</sequence>
<organism evidence="2 3">
    <name type="scientific">Halteria grandinella</name>
    <dbReference type="NCBI Taxonomy" id="5974"/>
    <lineage>
        <taxon>Eukaryota</taxon>
        <taxon>Sar</taxon>
        <taxon>Alveolata</taxon>
        <taxon>Ciliophora</taxon>
        <taxon>Intramacronucleata</taxon>
        <taxon>Spirotrichea</taxon>
        <taxon>Stichotrichia</taxon>
        <taxon>Sporadotrichida</taxon>
        <taxon>Halteriidae</taxon>
        <taxon>Halteria</taxon>
    </lineage>
</organism>
<dbReference type="OrthoDB" id="286188at2759"/>
<reference evidence="2" key="1">
    <citation type="submission" date="2019-06" db="EMBL/GenBank/DDBJ databases">
        <authorList>
            <person name="Zheng W."/>
        </authorList>
    </citation>
    <scope>NUCLEOTIDE SEQUENCE</scope>
    <source>
        <strain evidence="2">QDHG01</strain>
    </source>
</reference>
<evidence type="ECO:0000313" key="3">
    <source>
        <dbReference type="Proteomes" id="UP000785679"/>
    </source>
</evidence>
<dbReference type="Proteomes" id="UP000785679">
    <property type="component" value="Unassembled WGS sequence"/>
</dbReference>